<dbReference type="InterPro" id="IPR005804">
    <property type="entry name" value="FA_desaturase_dom"/>
</dbReference>
<dbReference type="PANTHER" id="PTHR19353">
    <property type="entry name" value="FATTY ACID DESATURASE 2"/>
    <property type="match status" value="1"/>
</dbReference>
<evidence type="ECO:0000313" key="4">
    <source>
        <dbReference type="Proteomes" id="UP001369958"/>
    </source>
</evidence>
<dbReference type="PANTHER" id="PTHR19353:SF73">
    <property type="entry name" value="FATTY ACID DESATURASE"/>
    <property type="match status" value="1"/>
</dbReference>
<dbReference type="Proteomes" id="UP001369958">
    <property type="component" value="Chromosome"/>
</dbReference>
<evidence type="ECO:0000313" key="3">
    <source>
        <dbReference type="EMBL" id="WWT33288.1"/>
    </source>
</evidence>
<dbReference type="CDD" id="cd03507">
    <property type="entry name" value="Delta12-FADS-like"/>
    <property type="match status" value="1"/>
</dbReference>
<dbReference type="RefSeq" id="WP_338608771.1">
    <property type="nucleotide sequence ID" value="NZ_CP146275.1"/>
</dbReference>
<organism evidence="3 4">
    <name type="scientific">Pelagibacterium nitratireducens</name>
    <dbReference type="NCBI Taxonomy" id="1046114"/>
    <lineage>
        <taxon>Bacteria</taxon>
        <taxon>Pseudomonadati</taxon>
        <taxon>Pseudomonadota</taxon>
        <taxon>Alphaproteobacteria</taxon>
        <taxon>Hyphomicrobiales</taxon>
        <taxon>Devosiaceae</taxon>
        <taxon>Pelagibacterium</taxon>
    </lineage>
</organism>
<dbReference type="Pfam" id="PF00487">
    <property type="entry name" value="FA_desaturase"/>
    <property type="match status" value="1"/>
</dbReference>
<keyword evidence="4" id="KW-1185">Reference proteome</keyword>
<protein>
    <submittedName>
        <fullName evidence="3">Fatty acid desaturase</fullName>
    </submittedName>
</protein>
<sequence length="337" mass="38622">MSDLAPDVASTERPWPQIMSRYRQPNRWRSAIELAISLAPFLLCWGLAWASVAYGFWWGLMFTIPAAGFLVRLFMIQHDCGHGAFFAHRQADDWAGRIIGVLTMTPYDYWRRTHAQHHATTGNLDRRGIGDVETLTVSEYRALSMRGRLRYRLYRHPIVLFGVGPLWLFLLQHRWPVGMMRSGVEPWLSTMATNVGIAVLAVGMVWVFGWQALVLVHLPIVIMAAAVGVWLFYVQHQFEETHWAPASDWKFKEAALHGSSYYDLPGILGWLTANIGIHHVHHLASRIPYYRLPEVLRDYPELKAIGRISIADSLAGVKLVLWDERRRKLVSFREALA</sequence>
<keyword evidence="1" id="KW-0472">Membrane</keyword>
<feature type="transmembrane region" description="Helical" evidence="1">
    <location>
        <begin position="214"/>
        <end position="233"/>
    </location>
</feature>
<feature type="transmembrane region" description="Helical" evidence="1">
    <location>
        <begin position="31"/>
        <end position="50"/>
    </location>
</feature>
<name>A0ABZ2I0A8_9HYPH</name>
<feature type="transmembrane region" description="Helical" evidence="1">
    <location>
        <begin position="56"/>
        <end position="75"/>
    </location>
</feature>
<proteinExistence type="predicted"/>
<dbReference type="EMBL" id="CP146275">
    <property type="protein sequence ID" value="WWT33288.1"/>
    <property type="molecule type" value="Genomic_DNA"/>
</dbReference>
<feature type="transmembrane region" description="Helical" evidence="1">
    <location>
        <begin position="187"/>
        <end position="207"/>
    </location>
</feature>
<feature type="domain" description="Fatty acid desaturase" evidence="2">
    <location>
        <begin position="57"/>
        <end position="299"/>
    </location>
</feature>
<gene>
    <name evidence="3" type="ORF">V6617_02130</name>
</gene>
<feature type="transmembrane region" description="Helical" evidence="1">
    <location>
        <begin position="153"/>
        <end position="175"/>
    </location>
</feature>
<reference evidence="3 4" key="1">
    <citation type="submission" date="2024-02" db="EMBL/GenBank/DDBJ databases">
        <title>Complete genome sequence of Pelagibacterium nitratireducens ZH15.</title>
        <authorList>
            <person name="Zhao L.H."/>
        </authorList>
    </citation>
    <scope>NUCLEOTIDE SEQUENCE [LARGE SCALE GENOMIC DNA]</scope>
    <source>
        <strain evidence="3 4">ZH15</strain>
    </source>
</reference>
<evidence type="ECO:0000259" key="2">
    <source>
        <dbReference type="Pfam" id="PF00487"/>
    </source>
</evidence>
<keyword evidence="1" id="KW-1133">Transmembrane helix</keyword>
<accession>A0ABZ2I0A8</accession>
<keyword evidence="1" id="KW-0812">Transmembrane</keyword>
<evidence type="ECO:0000256" key="1">
    <source>
        <dbReference type="SAM" id="Phobius"/>
    </source>
</evidence>
<dbReference type="InterPro" id="IPR012171">
    <property type="entry name" value="Fatty_acid_desaturase"/>
</dbReference>